<gene>
    <name evidence="1" type="ORF">CYY_008350</name>
</gene>
<dbReference type="Proteomes" id="UP000695562">
    <property type="component" value="Unassembled WGS sequence"/>
</dbReference>
<organism evidence="1 2">
    <name type="scientific">Polysphondylium violaceum</name>
    <dbReference type="NCBI Taxonomy" id="133409"/>
    <lineage>
        <taxon>Eukaryota</taxon>
        <taxon>Amoebozoa</taxon>
        <taxon>Evosea</taxon>
        <taxon>Eumycetozoa</taxon>
        <taxon>Dictyostelia</taxon>
        <taxon>Dictyosteliales</taxon>
        <taxon>Dictyosteliaceae</taxon>
        <taxon>Polysphondylium</taxon>
    </lineage>
</organism>
<dbReference type="EMBL" id="AJWJ01000506">
    <property type="protein sequence ID" value="KAF2070333.1"/>
    <property type="molecule type" value="Genomic_DNA"/>
</dbReference>
<dbReference type="AlphaFoldDB" id="A0A8J4UXD4"/>
<name>A0A8J4UXD4_9MYCE</name>
<evidence type="ECO:0000313" key="2">
    <source>
        <dbReference type="Proteomes" id="UP000695562"/>
    </source>
</evidence>
<dbReference type="PANTHER" id="PTHR31550">
    <property type="entry name" value="ANKYRIN REPEAT PROTEIN-RELATED-RELATED"/>
    <property type="match status" value="1"/>
</dbReference>
<keyword evidence="2" id="KW-1185">Reference proteome</keyword>
<protein>
    <submittedName>
        <fullName evidence="1">Uncharacterized protein</fullName>
    </submittedName>
</protein>
<sequence>MIIECYRSVFNNKYLAAKIFDTVHEIQGDRYALRYDDIVDVGWMLKHGHLALAREKIQNSKSNNIHNSNRYLYVSPEDLFSIVANTDTQMFMSLFEQNKYEALKYYELLEAGFAKLVNVDVFKYLFENGYGRDLDDKLLPQSMDIKVLAWLLENRWFRPTPTWLIMNKKDHADNSDDSSDYTLDIQTTNYTKEFVDLVARFTPSPIQHADIQAIVTYMLEESRPCYLIYDALSPLFVENPEIGIELGKGLLNYQQALEEIQAKRDCQKKIETNISSSSISELLVLANTPGYRIERKMGIYMWSTCISQGEHVFLRMWDALSKRIRVTEFSVYLGLTNDINDMPEDELEMDDDLVGISDIIVDTACEVGALKILDFLMAKGLTQPVYFALMDNNQFLDRLMDKTLSQEECNIVLRISGGPDEDGWLIDKSAALSSCCVRGNANNFNSLYPLFKQGLGTKMDYPVRNLYPACIQSGQYHMIKVLQDHSLFLSAHKQTLFLFCKRYPFRYLLQDIDRYIAKQQGYCGAFYNMFLEWAINQNDLVAVKHIFTQHKFDSIPSRALNKLPELQNLAIIDYINRNRSQCFTAAAAGPTNNVFGGLLEPSKLSSLNIPLLEYLINENCTGDVNVDHIIPFFARDSQIEPGHSFHQIVYLIDHRNYVSIDPFIPILVDSPDWSQCFEYIYRNQHRFQTKPSFQSIFDYIVANLTGEDIQESLQFDKLYALVHRYKCVLNDSHYQHLTLFGIVPNSNFLSNDYHQPKKQKKENE</sequence>
<reference evidence="1" key="1">
    <citation type="submission" date="2020-01" db="EMBL/GenBank/DDBJ databases">
        <title>Development of genomics and gene disruption for Polysphondylium violaceum indicates a role for the polyketide synthase stlB in stalk morphogenesis.</title>
        <authorList>
            <person name="Narita B."/>
            <person name="Kawabe Y."/>
            <person name="Kin K."/>
            <person name="Saito T."/>
            <person name="Gibbs R."/>
            <person name="Kuspa A."/>
            <person name="Muzny D."/>
            <person name="Queller D."/>
            <person name="Richards S."/>
            <person name="Strassman J."/>
            <person name="Sucgang R."/>
            <person name="Worley K."/>
            <person name="Schaap P."/>
        </authorList>
    </citation>
    <scope>NUCLEOTIDE SEQUENCE</scope>
    <source>
        <strain evidence="1">QSvi11</strain>
    </source>
</reference>
<proteinExistence type="predicted"/>
<comment type="caution">
    <text evidence="1">The sequence shown here is derived from an EMBL/GenBank/DDBJ whole genome shotgun (WGS) entry which is preliminary data.</text>
</comment>
<accession>A0A8J4UXD4</accession>
<evidence type="ECO:0000313" key="1">
    <source>
        <dbReference type="EMBL" id="KAF2070333.1"/>
    </source>
</evidence>